<dbReference type="Proteomes" id="UP000298588">
    <property type="component" value="Chromosome"/>
</dbReference>
<dbReference type="EMBL" id="CP039865">
    <property type="protein sequence ID" value="QCK86306.1"/>
    <property type="molecule type" value="Genomic_DNA"/>
</dbReference>
<dbReference type="GO" id="GO:0005886">
    <property type="term" value="C:plasma membrane"/>
    <property type="evidence" value="ECO:0007669"/>
    <property type="project" value="UniProtKB-SubCell"/>
</dbReference>
<keyword evidence="10" id="KW-1185">Reference proteome</keyword>
<evidence type="ECO:0000313" key="9">
    <source>
        <dbReference type="EMBL" id="QCK86306.1"/>
    </source>
</evidence>
<keyword evidence="6 7" id="KW-0472">Membrane</keyword>
<comment type="similarity">
    <text evidence="7">Belongs to the binding-protein-dependent transport system permease family.</text>
</comment>
<dbReference type="CDD" id="cd06261">
    <property type="entry name" value="TM_PBP2"/>
    <property type="match status" value="1"/>
</dbReference>
<feature type="domain" description="ABC transmembrane type-1" evidence="8">
    <location>
        <begin position="56"/>
        <end position="236"/>
    </location>
</feature>
<feature type="transmembrane region" description="Helical" evidence="7">
    <location>
        <begin position="104"/>
        <end position="126"/>
    </location>
</feature>
<dbReference type="SUPFAM" id="SSF161098">
    <property type="entry name" value="MetI-like"/>
    <property type="match status" value="1"/>
</dbReference>
<evidence type="ECO:0000256" key="2">
    <source>
        <dbReference type="ARBA" id="ARBA00022448"/>
    </source>
</evidence>
<dbReference type="OrthoDB" id="9799271at2"/>
<proteinExistence type="inferred from homology"/>
<dbReference type="PROSITE" id="PS50928">
    <property type="entry name" value="ABC_TM1"/>
    <property type="match status" value="1"/>
</dbReference>
<gene>
    <name evidence="9" type="ORF">E8L99_11350</name>
</gene>
<organism evidence="9 10">
    <name type="scientific">Phreatobacter aquaticus</name>
    <dbReference type="NCBI Taxonomy" id="2570229"/>
    <lineage>
        <taxon>Bacteria</taxon>
        <taxon>Pseudomonadati</taxon>
        <taxon>Pseudomonadota</taxon>
        <taxon>Alphaproteobacteria</taxon>
        <taxon>Hyphomicrobiales</taxon>
        <taxon>Phreatobacteraceae</taxon>
        <taxon>Phreatobacter</taxon>
    </lineage>
</organism>
<name>A0A4D7QLQ0_9HYPH</name>
<keyword evidence="5 7" id="KW-1133">Transmembrane helix</keyword>
<keyword evidence="3" id="KW-1003">Cell membrane</keyword>
<reference evidence="9 10" key="1">
    <citation type="submission" date="2019-04" db="EMBL/GenBank/DDBJ databases">
        <title>Phreatobacter aquaticus sp. nov.</title>
        <authorList>
            <person name="Choi A."/>
            <person name="Baek K."/>
        </authorList>
    </citation>
    <scope>NUCLEOTIDE SEQUENCE [LARGE SCALE GENOMIC DNA]</scope>
    <source>
        <strain evidence="9 10">NMCR1094</strain>
    </source>
</reference>
<evidence type="ECO:0000256" key="5">
    <source>
        <dbReference type="ARBA" id="ARBA00022989"/>
    </source>
</evidence>
<dbReference type="PANTHER" id="PTHR30151:SF0">
    <property type="entry name" value="ABC TRANSPORTER PERMEASE PROTEIN MJ0413-RELATED"/>
    <property type="match status" value="1"/>
</dbReference>
<dbReference type="InterPro" id="IPR000515">
    <property type="entry name" value="MetI-like"/>
</dbReference>
<keyword evidence="2 7" id="KW-0813">Transport</keyword>
<dbReference type="RefSeq" id="WP_137099637.1">
    <property type="nucleotide sequence ID" value="NZ_CP039865.1"/>
</dbReference>
<dbReference type="GO" id="GO:0055085">
    <property type="term" value="P:transmembrane transport"/>
    <property type="evidence" value="ECO:0007669"/>
    <property type="project" value="InterPro"/>
</dbReference>
<dbReference type="PANTHER" id="PTHR30151">
    <property type="entry name" value="ALKANE SULFONATE ABC TRANSPORTER-RELATED, MEMBRANE SUBUNIT"/>
    <property type="match status" value="1"/>
</dbReference>
<feature type="transmembrane region" description="Helical" evidence="7">
    <location>
        <begin position="166"/>
        <end position="197"/>
    </location>
</feature>
<evidence type="ECO:0000256" key="1">
    <source>
        <dbReference type="ARBA" id="ARBA00004651"/>
    </source>
</evidence>
<accession>A0A4D7QLQ0</accession>
<evidence type="ECO:0000256" key="3">
    <source>
        <dbReference type="ARBA" id="ARBA00022475"/>
    </source>
</evidence>
<feature type="transmembrane region" description="Helical" evidence="7">
    <location>
        <begin position="217"/>
        <end position="239"/>
    </location>
</feature>
<dbReference type="AlphaFoldDB" id="A0A4D7QLQ0"/>
<dbReference type="KEGG" id="paqt:E8L99_11350"/>
<dbReference type="InterPro" id="IPR035906">
    <property type="entry name" value="MetI-like_sf"/>
</dbReference>
<evidence type="ECO:0000313" key="10">
    <source>
        <dbReference type="Proteomes" id="UP000298588"/>
    </source>
</evidence>
<evidence type="ECO:0000259" key="8">
    <source>
        <dbReference type="PROSITE" id="PS50928"/>
    </source>
</evidence>
<feature type="transmembrane region" description="Helical" evidence="7">
    <location>
        <begin position="63"/>
        <end position="84"/>
    </location>
</feature>
<dbReference type="Gene3D" id="1.10.3720.10">
    <property type="entry name" value="MetI-like"/>
    <property type="match status" value="1"/>
</dbReference>
<comment type="subcellular location">
    <subcellularLocation>
        <location evidence="1 7">Cell membrane</location>
        <topology evidence="1 7">Multi-pass membrane protein</topology>
    </subcellularLocation>
</comment>
<sequence>MNGDRLRGLVLPAAAVLALEAWLRISPIKSDALAPPSEVVIALAAALGDGSILLATGDTLIGALAGLMLGAAIGLAIGILIGLLPPIDHLLEVPIESIRPIPSVALLPIALMVFGFGYLLEISIVAKTCMFATLIMTRAAVRGVEPRLMEVARALRLSPIARVTKIVLPAALPGIFVGFRLAASAALIVAVTAEITMNPQGLGHAMMTAQQALRPDLMLAYLVWIGLVGFLWNAVLLFAQRHLFGRAALAEGDR</sequence>
<protein>
    <submittedName>
        <fullName evidence="9">ABC transporter permease</fullName>
    </submittedName>
</protein>
<evidence type="ECO:0000256" key="7">
    <source>
        <dbReference type="RuleBase" id="RU363032"/>
    </source>
</evidence>
<keyword evidence="4 7" id="KW-0812">Transmembrane</keyword>
<evidence type="ECO:0000256" key="6">
    <source>
        <dbReference type="ARBA" id="ARBA00023136"/>
    </source>
</evidence>
<dbReference type="Pfam" id="PF00528">
    <property type="entry name" value="BPD_transp_1"/>
    <property type="match status" value="1"/>
</dbReference>
<evidence type="ECO:0000256" key="4">
    <source>
        <dbReference type="ARBA" id="ARBA00022692"/>
    </source>
</evidence>